<evidence type="ECO:0000313" key="2">
    <source>
        <dbReference type="EMBL" id="RIQ20388.1"/>
    </source>
</evidence>
<name>A0A418KN92_9ACTN</name>
<evidence type="ECO:0000313" key="3">
    <source>
        <dbReference type="Proteomes" id="UP000284057"/>
    </source>
</evidence>
<gene>
    <name evidence="2" type="ORF">DY240_18135</name>
</gene>
<evidence type="ECO:0000256" key="1">
    <source>
        <dbReference type="SAM" id="MobiDB-lite"/>
    </source>
</evidence>
<reference evidence="2 3" key="1">
    <citation type="submission" date="2018-09" db="EMBL/GenBank/DDBJ databases">
        <title>Isolation, diversity and antifungal activity of actinobacteria from wheat.</title>
        <authorList>
            <person name="Han C."/>
        </authorList>
    </citation>
    <scope>NUCLEOTIDE SEQUENCE [LARGE SCALE GENOMIC DNA]</scope>
    <source>
        <strain evidence="2 3">NEAU-YY265</strain>
    </source>
</reference>
<comment type="caution">
    <text evidence="2">The sequence shown here is derived from an EMBL/GenBank/DDBJ whole genome shotgun (WGS) entry which is preliminary data.</text>
</comment>
<dbReference type="EMBL" id="QUAL01000171">
    <property type="protein sequence ID" value="RIQ20388.1"/>
    <property type="molecule type" value="Genomic_DNA"/>
</dbReference>
<organism evidence="2 3">
    <name type="scientific">Jiangella rhizosphaerae</name>
    <dbReference type="NCBI Taxonomy" id="2293569"/>
    <lineage>
        <taxon>Bacteria</taxon>
        <taxon>Bacillati</taxon>
        <taxon>Actinomycetota</taxon>
        <taxon>Actinomycetes</taxon>
        <taxon>Jiangellales</taxon>
        <taxon>Jiangellaceae</taxon>
        <taxon>Jiangella</taxon>
    </lineage>
</organism>
<dbReference type="AlphaFoldDB" id="A0A418KN92"/>
<sequence length="127" mass="13063">MITVGVAVAAVLALTAGEPLPTPASIEPARVERTPLPVPGPPPTAAELVELSERIFADRAEWATDPALVYFSYPDDETGSVEVAVGEPEVAEELPRMIRLRSGAVATIRVVLDGGPPIGEGGTAAAP</sequence>
<dbReference type="Proteomes" id="UP000284057">
    <property type="component" value="Unassembled WGS sequence"/>
</dbReference>
<proteinExistence type="predicted"/>
<feature type="region of interest" description="Disordered" evidence="1">
    <location>
        <begin position="22"/>
        <end position="42"/>
    </location>
</feature>
<keyword evidence="3" id="KW-1185">Reference proteome</keyword>
<accession>A0A418KN92</accession>
<protein>
    <submittedName>
        <fullName evidence="2">Uncharacterized protein</fullName>
    </submittedName>
</protein>